<dbReference type="AlphaFoldDB" id="A0A7W9G5R1"/>
<feature type="domain" description="Sulfatase N-terminal" evidence="1">
    <location>
        <begin position="19"/>
        <end position="254"/>
    </location>
</feature>
<accession>A0A7W9G5R1</accession>
<sequence>MSAGKPPFDMNGIVGSHDILLVTLDTLRYDVAVALEAAGSLPNLLPPGASWERRHSPGSFTYAAHAAMFAGFLPTPVTPGPHPRLFAATFPGSETTGSRTWVFDAPDLPAGLARAGYHTVCVGGVGFFNKLTPLGSALPSLFAESHWEPAFGVTNPSSLERQIDRAEEVLADRREPVFLFVNVSALHQPNHFYLPGAAGDSLESHAAALRYVDRHIARLYALMRRRRPCLVIVCSDHGTAYGEDGHVGHRIGHEVVWTVPYTEFVLESNAAL</sequence>
<dbReference type="InterPro" id="IPR017850">
    <property type="entry name" value="Alkaline_phosphatase_core_sf"/>
</dbReference>
<name>A0A7W9G5R1_9ACTN</name>
<evidence type="ECO:0000259" key="1">
    <source>
        <dbReference type="Pfam" id="PF00884"/>
    </source>
</evidence>
<dbReference type="InterPro" id="IPR000917">
    <property type="entry name" value="Sulfatase_N"/>
</dbReference>
<dbReference type="InterPro" id="IPR047838">
    <property type="entry name" value="STM4013-like"/>
</dbReference>
<comment type="caution">
    <text evidence="2">The sequence shown here is derived from an EMBL/GenBank/DDBJ whole genome shotgun (WGS) entry which is preliminary data.</text>
</comment>
<dbReference type="Proteomes" id="UP000579153">
    <property type="component" value="Unassembled WGS sequence"/>
</dbReference>
<dbReference type="SUPFAM" id="SSF53649">
    <property type="entry name" value="Alkaline phosphatase-like"/>
    <property type="match status" value="1"/>
</dbReference>
<dbReference type="EMBL" id="JACHMB010000001">
    <property type="protein sequence ID" value="MBB5777705.1"/>
    <property type="molecule type" value="Genomic_DNA"/>
</dbReference>
<protein>
    <submittedName>
        <fullName evidence="2">Putative AlkP superfamily pyrophosphatase or phosphodiesterase</fullName>
    </submittedName>
</protein>
<organism evidence="2 3">
    <name type="scientific">Nonomuraea jabiensis</name>
    <dbReference type="NCBI Taxonomy" id="882448"/>
    <lineage>
        <taxon>Bacteria</taxon>
        <taxon>Bacillati</taxon>
        <taxon>Actinomycetota</taxon>
        <taxon>Actinomycetes</taxon>
        <taxon>Streptosporangiales</taxon>
        <taxon>Streptosporangiaceae</taxon>
        <taxon>Nonomuraea</taxon>
    </lineage>
</organism>
<dbReference type="Gene3D" id="3.40.720.10">
    <property type="entry name" value="Alkaline Phosphatase, subunit A"/>
    <property type="match status" value="1"/>
</dbReference>
<gene>
    <name evidence="2" type="ORF">HD596_004461</name>
</gene>
<dbReference type="NCBIfam" id="NF038075">
    <property type="entry name" value="fam_STM4013"/>
    <property type="match status" value="1"/>
</dbReference>
<proteinExistence type="predicted"/>
<keyword evidence="3" id="KW-1185">Reference proteome</keyword>
<evidence type="ECO:0000313" key="3">
    <source>
        <dbReference type="Proteomes" id="UP000579153"/>
    </source>
</evidence>
<reference evidence="2 3" key="1">
    <citation type="submission" date="2020-08" db="EMBL/GenBank/DDBJ databases">
        <title>Sequencing the genomes of 1000 actinobacteria strains.</title>
        <authorList>
            <person name="Klenk H.-P."/>
        </authorList>
    </citation>
    <scope>NUCLEOTIDE SEQUENCE [LARGE SCALE GENOMIC DNA]</scope>
    <source>
        <strain evidence="2 3">DSM 45507</strain>
    </source>
</reference>
<evidence type="ECO:0000313" key="2">
    <source>
        <dbReference type="EMBL" id="MBB5777705.1"/>
    </source>
</evidence>
<dbReference type="Pfam" id="PF00884">
    <property type="entry name" value="Sulfatase"/>
    <property type="match status" value="1"/>
</dbReference>